<dbReference type="Gene3D" id="3.30.9.10">
    <property type="entry name" value="D-Amino Acid Oxidase, subunit A, domain 2"/>
    <property type="match status" value="1"/>
</dbReference>
<dbReference type="InterPro" id="IPR032503">
    <property type="entry name" value="FAO_M"/>
</dbReference>
<gene>
    <name evidence="6" type="ORF">METZ01_LOCUS88958</name>
</gene>
<dbReference type="InterPro" id="IPR013977">
    <property type="entry name" value="GcvT_C"/>
</dbReference>
<feature type="domain" description="FAD dependent oxidoreductase" evidence="2">
    <location>
        <begin position="2"/>
        <end position="325"/>
    </location>
</feature>
<dbReference type="EMBL" id="UINC01008015">
    <property type="protein sequence ID" value="SVA36104.1"/>
    <property type="molecule type" value="Genomic_DNA"/>
</dbReference>
<reference evidence="6" key="1">
    <citation type="submission" date="2018-05" db="EMBL/GenBank/DDBJ databases">
        <authorList>
            <person name="Lanie J.A."/>
            <person name="Ng W.-L."/>
            <person name="Kazmierczak K.M."/>
            <person name="Andrzejewski T.M."/>
            <person name="Davidsen T.M."/>
            <person name="Wayne K.J."/>
            <person name="Tettelin H."/>
            <person name="Glass J.I."/>
            <person name="Rusch D."/>
            <person name="Podicherti R."/>
            <person name="Tsui H.-C.T."/>
            <person name="Winkler M.E."/>
        </authorList>
    </citation>
    <scope>NUCLEOTIDE SEQUENCE</scope>
</reference>
<dbReference type="AlphaFoldDB" id="A0A381V7E1"/>
<dbReference type="PANTHER" id="PTHR43757">
    <property type="entry name" value="AMINOMETHYLTRANSFERASE"/>
    <property type="match status" value="1"/>
</dbReference>
<dbReference type="SUPFAM" id="SSF101790">
    <property type="entry name" value="Aminomethyltransferase beta-barrel domain"/>
    <property type="match status" value="1"/>
</dbReference>
<dbReference type="SUPFAM" id="SSF103025">
    <property type="entry name" value="Folate-binding domain"/>
    <property type="match status" value="1"/>
</dbReference>
<feature type="domain" description="GCVT N-terminal" evidence="3">
    <location>
        <begin position="386"/>
        <end position="660"/>
    </location>
</feature>
<name>A0A381V7E1_9ZZZZ</name>
<dbReference type="SUPFAM" id="SSF54373">
    <property type="entry name" value="FAD-linked reductases, C-terminal domain"/>
    <property type="match status" value="1"/>
</dbReference>
<accession>A0A381V7E1</accession>
<proteinExistence type="inferred from homology"/>
<feature type="domain" description="Aminomethyltransferase C-terminal" evidence="4">
    <location>
        <begin position="680"/>
        <end position="761"/>
    </location>
</feature>
<protein>
    <recommendedName>
        <fullName evidence="7">FAD dependent oxidoreductase domain-containing protein</fullName>
    </recommendedName>
</protein>
<evidence type="ECO:0000259" key="3">
    <source>
        <dbReference type="Pfam" id="PF01571"/>
    </source>
</evidence>
<dbReference type="Pfam" id="PF01266">
    <property type="entry name" value="DAO"/>
    <property type="match status" value="1"/>
</dbReference>
<dbReference type="InterPro" id="IPR028896">
    <property type="entry name" value="GcvT/YgfZ/DmdA"/>
</dbReference>
<dbReference type="Pfam" id="PF01571">
    <property type="entry name" value="GCV_T"/>
    <property type="match status" value="1"/>
</dbReference>
<dbReference type="Gene3D" id="3.30.70.1400">
    <property type="entry name" value="Aminomethyltransferase beta-barrel domains"/>
    <property type="match status" value="1"/>
</dbReference>
<evidence type="ECO:0008006" key="7">
    <source>
        <dbReference type="Google" id="ProtNLM"/>
    </source>
</evidence>
<dbReference type="Gene3D" id="3.50.50.60">
    <property type="entry name" value="FAD/NAD(P)-binding domain"/>
    <property type="match status" value="1"/>
</dbReference>
<evidence type="ECO:0000313" key="6">
    <source>
        <dbReference type="EMBL" id="SVA36104.1"/>
    </source>
</evidence>
<evidence type="ECO:0000259" key="5">
    <source>
        <dbReference type="Pfam" id="PF16350"/>
    </source>
</evidence>
<evidence type="ECO:0000259" key="4">
    <source>
        <dbReference type="Pfam" id="PF08669"/>
    </source>
</evidence>
<dbReference type="GO" id="GO:0005739">
    <property type="term" value="C:mitochondrion"/>
    <property type="evidence" value="ECO:0007669"/>
    <property type="project" value="TreeGrafter"/>
</dbReference>
<dbReference type="Gene3D" id="3.30.1360.120">
    <property type="entry name" value="Probable tRNA modification gtpase trme, domain 1"/>
    <property type="match status" value="1"/>
</dbReference>
<feature type="non-terminal residue" evidence="6">
    <location>
        <position position="1"/>
    </location>
</feature>
<sequence length="773" mass="86925">TSGTTWHAAGLVGQLGASATITKFRKYSLDLYKQLEKETGLSTGLKQNGAVTVATTTSRLEELKRQATTAQLFDVEANILNPSEIKKLYPIINTDDIIGGVHMPLDGQADPVGVTNVLARAAKMQGAKIIEKCSVKKILIQKNKIVGVKTDKGRIDCEYIVLATGMWSRQIASEVDVSIPLYPDEHFYILTEPVKGIDRSLPVLRDYNHCLYIKEDAGKLLVGIFEPNAKPAFMNTKLVPNDFSFGELPEDFEHFEPYLMHAIKRIPALEQAGIRKFFCGPESFTPDTNYLLGETPEVKNFFVCCGFNSIGLASSGGAGRATAEWIMNGGISEDIFSLDISRFEKFHSEIKFITERVTETLGDLYAMHWPYKQHTTSRNQKILPYHNNLKEAGACFGVGGGFERPMWYAVNGNKPEYQYSFGHQNWYASAKYETIHAREHVALFELSPFSKFEIKGPQAHDALQYLCSNNIKDIDGATTYTQMLNSNGGIEADLTVTCIEKNNFRVISGAAVRTHDKKHIRSNLKLDVEFSDITEEFACLGIFGPKSRELLTELVGNEFNTEQFPFATGKYLSLLGNNIWFQRLSYVGELGWEIYIPMKNAGTIYNAIIEAGKNHHLIHAGAHAMDIMRMEKMYLHWGHDISPEENPYEAGLGFVVQLNKERDFIGKTALKKIKQSQLTKRMFMLTLDNSDPGKPLLLHDEPIYCEGKIIGETTSGNYSFNYKKNMALGYLNLIDSKEELQKKQFQIEVAKTKYNSTLQLKALHDPKNILMKK</sequence>
<dbReference type="InterPro" id="IPR006222">
    <property type="entry name" value="GCVT_N"/>
</dbReference>
<dbReference type="InterPro" id="IPR006076">
    <property type="entry name" value="FAD-dep_OxRdtase"/>
</dbReference>
<dbReference type="Pfam" id="PF16350">
    <property type="entry name" value="FAO_M"/>
    <property type="match status" value="1"/>
</dbReference>
<dbReference type="InterPro" id="IPR036188">
    <property type="entry name" value="FAD/NAD-bd_sf"/>
</dbReference>
<dbReference type="Pfam" id="PF08669">
    <property type="entry name" value="GCV_T_C"/>
    <property type="match status" value="1"/>
</dbReference>
<dbReference type="Gene3D" id="2.40.30.110">
    <property type="entry name" value="Aminomethyltransferase beta-barrel domains"/>
    <property type="match status" value="1"/>
</dbReference>
<dbReference type="SUPFAM" id="SSF51905">
    <property type="entry name" value="FAD/NAD(P)-binding domain"/>
    <property type="match status" value="1"/>
</dbReference>
<dbReference type="InterPro" id="IPR027266">
    <property type="entry name" value="TrmE/GcvT-like"/>
</dbReference>
<evidence type="ECO:0000259" key="2">
    <source>
        <dbReference type="Pfam" id="PF01266"/>
    </source>
</evidence>
<dbReference type="PANTHER" id="PTHR43757:SF2">
    <property type="entry name" value="AMINOMETHYLTRANSFERASE, MITOCHONDRIAL"/>
    <property type="match status" value="1"/>
</dbReference>
<organism evidence="6">
    <name type="scientific">marine metagenome</name>
    <dbReference type="NCBI Taxonomy" id="408172"/>
    <lineage>
        <taxon>unclassified sequences</taxon>
        <taxon>metagenomes</taxon>
        <taxon>ecological metagenomes</taxon>
    </lineage>
</organism>
<evidence type="ECO:0000256" key="1">
    <source>
        <dbReference type="ARBA" id="ARBA00008609"/>
    </source>
</evidence>
<feature type="domain" description="FAD dependent oxidoreductase central" evidence="5">
    <location>
        <begin position="331"/>
        <end position="381"/>
    </location>
</feature>
<comment type="similarity">
    <text evidence="1">Belongs to the GcvT family.</text>
</comment>
<dbReference type="InterPro" id="IPR029043">
    <property type="entry name" value="GcvT/YgfZ_C"/>
</dbReference>